<evidence type="ECO:0000256" key="1">
    <source>
        <dbReference type="SAM" id="Phobius"/>
    </source>
</evidence>
<evidence type="ECO:0000313" key="2">
    <source>
        <dbReference type="EMBL" id="RKR89002.1"/>
    </source>
</evidence>
<protein>
    <recommendedName>
        <fullName evidence="4">Flp pilus-assembly TadE/G-like protein</fullName>
    </recommendedName>
</protein>
<proteinExistence type="predicted"/>
<dbReference type="EMBL" id="RBKT01000001">
    <property type="protein sequence ID" value="RKR89002.1"/>
    <property type="molecule type" value="Genomic_DNA"/>
</dbReference>
<accession>A0A495JKX6</accession>
<keyword evidence="3" id="KW-1185">Reference proteome</keyword>
<dbReference type="Proteomes" id="UP000277671">
    <property type="component" value="Unassembled WGS sequence"/>
</dbReference>
<dbReference type="OrthoDB" id="5194594at2"/>
<evidence type="ECO:0008006" key="4">
    <source>
        <dbReference type="Google" id="ProtNLM"/>
    </source>
</evidence>
<name>A0A495JKX6_9ACTN</name>
<keyword evidence="1" id="KW-0472">Membrane</keyword>
<comment type="caution">
    <text evidence="2">The sequence shown here is derived from an EMBL/GenBank/DDBJ whole genome shotgun (WGS) entry which is preliminary data.</text>
</comment>
<gene>
    <name evidence="2" type="ORF">BDK92_3336</name>
</gene>
<keyword evidence="1" id="KW-1133">Transmembrane helix</keyword>
<dbReference type="RefSeq" id="WP_121157530.1">
    <property type="nucleotide sequence ID" value="NZ_RBKT01000001.1"/>
</dbReference>
<dbReference type="AlphaFoldDB" id="A0A495JKX6"/>
<sequence length="143" mass="14534">MTTGAAERDAGRVTTFLAVAATGLIAVIGLSLDGAGQLRSMQRADNLAAEAARVGGQQINRGTAIGGGGIVVDEGDAEAAIAAYIEDVDDADLVEVTFDTVVGGQDLTVVVDVQYNRIMLGLFGLGNTVTVRGTATALLRTDP</sequence>
<keyword evidence="1" id="KW-0812">Transmembrane</keyword>
<reference evidence="2 3" key="1">
    <citation type="submission" date="2018-10" db="EMBL/GenBank/DDBJ databases">
        <title>Sequencing the genomes of 1000 actinobacteria strains.</title>
        <authorList>
            <person name="Klenk H.-P."/>
        </authorList>
    </citation>
    <scope>NUCLEOTIDE SEQUENCE [LARGE SCALE GENOMIC DNA]</scope>
    <source>
        <strain evidence="2 3">DSM 45175</strain>
    </source>
</reference>
<evidence type="ECO:0000313" key="3">
    <source>
        <dbReference type="Proteomes" id="UP000277671"/>
    </source>
</evidence>
<feature type="transmembrane region" description="Helical" evidence="1">
    <location>
        <begin position="12"/>
        <end position="32"/>
    </location>
</feature>
<organism evidence="2 3">
    <name type="scientific">Micromonospora pisi</name>
    <dbReference type="NCBI Taxonomy" id="589240"/>
    <lineage>
        <taxon>Bacteria</taxon>
        <taxon>Bacillati</taxon>
        <taxon>Actinomycetota</taxon>
        <taxon>Actinomycetes</taxon>
        <taxon>Micromonosporales</taxon>
        <taxon>Micromonosporaceae</taxon>
        <taxon>Micromonospora</taxon>
    </lineage>
</organism>